<name>A0AAW2R1C2_SESRA</name>
<dbReference type="AlphaFoldDB" id="A0AAW2R1C2"/>
<accession>A0AAW2R1C2</accession>
<evidence type="ECO:0000256" key="1">
    <source>
        <dbReference type="SAM" id="MobiDB-lite"/>
    </source>
</evidence>
<dbReference type="InterPro" id="IPR040256">
    <property type="entry name" value="At4g02000-like"/>
</dbReference>
<feature type="region of interest" description="Disordered" evidence="1">
    <location>
        <begin position="393"/>
        <end position="434"/>
    </location>
</feature>
<comment type="caution">
    <text evidence="3">The sequence shown here is derived from an EMBL/GenBank/DDBJ whole genome shotgun (WGS) entry which is preliminary data.</text>
</comment>
<dbReference type="InterPro" id="IPR025558">
    <property type="entry name" value="DUF4283"/>
</dbReference>
<reference evidence="3" key="2">
    <citation type="journal article" date="2024" name="Plant">
        <title>Genomic evolution and insights into agronomic trait innovations of Sesamum species.</title>
        <authorList>
            <person name="Miao H."/>
            <person name="Wang L."/>
            <person name="Qu L."/>
            <person name="Liu H."/>
            <person name="Sun Y."/>
            <person name="Le M."/>
            <person name="Wang Q."/>
            <person name="Wei S."/>
            <person name="Zheng Y."/>
            <person name="Lin W."/>
            <person name="Duan Y."/>
            <person name="Cao H."/>
            <person name="Xiong S."/>
            <person name="Wang X."/>
            <person name="Wei L."/>
            <person name="Li C."/>
            <person name="Ma Q."/>
            <person name="Ju M."/>
            <person name="Zhao R."/>
            <person name="Li G."/>
            <person name="Mu C."/>
            <person name="Tian Q."/>
            <person name="Mei H."/>
            <person name="Zhang T."/>
            <person name="Gao T."/>
            <person name="Zhang H."/>
        </authorList>
    </citation>
    <scope>NUCLEOTIDE SEQUENCE</scope>
    <source>
        <strain evidence="3">G02</strain>
    </source>
</reference>
<reference evidence="3" key="1">
    <citation type="submission" date="2020-06" db="EMBL/GenBank/DDBJ databases">
        <authorList>
            <person name="Li T."/>
            <person name="Hu X."/>
            <person name="Zhang T."/>
            <person name="Song X."/>
            <person name="Zhang H."/>
            <person name="Dai N."/>
            <person name="Sheng W."/>
            <person name="Hou X."/>
            <person name="Wei L."/>
        </authorList>
    </citation>
    <scope>NUCLEOTIDE SEQUENCE</scope>
    <source>
        <strain evidence="3">G02</strain>
        <tissue evidence="3">Leaf</tissue>
    </source>
</reference>
<feature type="domain" description="DUF4283" evidence="2">
    <location>
        <begin position="190"/>
        <end position="265"/>
    </location>
</feature>
<protein>
    <recommendedName>
        <fullName evidence="2">DUF4283 domain-containing protein</fullName>
    </recommendedName>
</protein>
<sequence length="475" mass="52847">MSFMGSLSRRVVDSGDTASWDALHELKRRWIEKFGDGNFTPPVGRGGLKSVASRTPRPFPTLPLVPHRAHRPIVPETLILPRVSLQQEETPAPSPNVIGGMFHNPTAPTLAVDDQNNAKDAQPVRPPPGILIGNIPLRPQASCFNSGSKFSTAFNNSSRKTLSYIDPTIQNGEIIVHPTMDMVRVGSRHWACTAVGYFLGRKSYFHHLNEYVRSVWSGIKMVTATTNGFYFFQFKTEAAMEEVIDGGPWLFQGQPIVLQRWEPGMILRKHKHTQVSVWIKLRHLPVEFWNSEGISTVASGVGRPLYPDAITRACTRLDFARACVMLHISSKLPKHHILMMPKDDGSEVPCKVDVEYKWVPPKCKQCLSLGHTASACPEKKQTVKPPISIFVQKRSNKQDPNPSNEAAVIPPTEENVQSSTQTLTDNSGEPPCKPIDKGKVLVVYNPFNALMLADDDTDSSEWGPKQSNPYSIDRC</sequence>
<dbReference type="PANTHER" id="PTHR31286:SF165">
    <property type="entry name" value="DUF4283 DOMAIN-CONTAINING PROTEIN"/>
    <property type="match status" value="1"/>
</dbReference>
<evidence type="ECO:0000259" key="2">
    <source>
        <dbReference type="Pfam" id="PF14111"/>
    </source>
</evidence>
<organism evidence="3">
    <name type="scientific">Sesamum radiatum</name>
    <name type="common">Black benniseed</name>
    <dbReference type="NCBI Taxonomy" id="300843"/>
    <lineage>
        <taxon>Eukaryota</taxon>
        <taxon>Viridiplantae</taxon>
        <taxon>Streptophyta</taxon>
        <taxon>Embryophyta</taxon>
        <taxon>Tracheophyta</taxon>
        <taxon>Spermatophyta</taxon>
        <taxon>Magnoliopsida</taxon>
        <taxon>eudicotyledons</taxon>
        <taxon>Gunneridae</taxon>
        <taxon>Pentapetalae</taxon>
        <taxon>asterids</taxon>
        <taxon>lamiids</taxon>
        <taxon>Lamiales</taxon>
        <taxon>Pedaliaceae</taxon>
        <taxon>Sesamum</taxon>
    </lineage>
</organism>
<dbReference type="EMBL" id="JACGWJ010000014">
    <property type="protein sequence ID" value="KAL0373436.1"/>
    <property type="molecule type" value="Genomic_DNA"/>
</dbReference>
<evidence type="ECO:0000313" key="3">
    <source>
        <dbReference type="EMBL" id="KAL0373436.1"/>
    </source>
</evidence>
<dbReference type="Pfam" id="PF14111">
    <property type="entry name" value="DUF4283"/>
    <property type="match status" value="1"/>
</dbReference>
<feature type="compositionally biased region" description="Polar residues" evidence="1">
    <location>
        <begin position="465"/>
        <end position="475"/>
    </location>
</feature>
<dbReference type="PANTHER" id="PTHR31286">
    <property type="entry name" value="GLYCINE-RICH CELL WALL STRUCTURAL PROTEIN 1.8-LIKE"/>
    <property type="match status" value="1"/>
</dbReference>
<proteinExistence type="predicted"/>
<feature type="region of interest" description="Disordered" evidence="1">
    <location>
        <begin position="454"/>
        <end position="475"/>
    </location>
</feature>
<feature type="compositionally biased region" description="Polar residues" evidence="1">
    <location>
        <begin position="414"/>
        <end position="427"/>
    </location>
</feature>
<gene>
    <name evidence="3" type="ORF">Sradi_3259300</name>
</gene>